<dbReference type="GO" id="GO:0015853">
    <property type="term" value="P:adenine transport"/>
    <property type="evidence" value="ECO:0007669"/>
    <property type="project" value="TreeGrafter"/>
</dbReference>
<organism evidence="9 10">
    <name type="scientific">Chaetomium strumarium</name>
    <dbReference type="NCBI Taxonomy" id="1170767"/>
    <lineage>
        <taxon>Eukaryota</taxon>
        <taxon>Fungi</taxon>
        <taxon>Dikarya</taxon>
        <taxon>Ascomycota</taxon>
        <taxon>Pezizomycotina</taxon>
        <taxon>Sordariomycetes</taxon>
        <taxon>Sordariomycetidae</taxon>
        <taxon>Sordariales</taxon>
        <taxon>Chaetomiaceae</taxon>
        <taxon>Chaetomium</taxon>
    </lineage>
</organism>
<keyword evidence="3" id="KW-0813">Transport</keyword>
<proteinExistence type="inferred from homology"/>
<feature type="transmembrane region" description="Helical" evidence="8">
    <location>
        <begin position="518"/>
        <end position="538"/>
    </location>
</feature>
<keyword evidence="6 8" id="KW-0472">Membrane</keyword>
<dbReference type="GeneID" id="87885550"/>
<dbReference type="PANTHER" id="PTHR43337:SF3">
    <property type="entry name" value="PURINE TRANSPORTER"/>
    <property type="match status" value="1"/>
</dbReference>
<dbReference type="EMBL" id="JAUDZG010000002">
    <property type="protein sequence ID" value="KAK3308220.1"/>
    <property type="molecule type" value="Genomic_DNA"/>
</dbReference>
<comment type="subcellular location">
    <subcellularLocation>
        <location evidence="1">Membrane</location>
        <topology evidence="1">Multi-pass membrane protein</topology>
    </subcellularLocation>
</comment>
<accession>A0AAJ0GYH5</accession>
<feature type="transmembrane region" description="Helical" evidence="8">
    <location>
        <begin position="409"/>
        <end position="433"/>
    </location>
</feature>
<dbReference type="Pfam" id="PF00860">
    <property type="entry name" value="Xan_ur_permease"/>
    <property type="match status" value="1"/>
</dbReference>
<gene>
    <name evidence="9" type="ORF">B0T15DRAFT_490812</name>
</gene>
<feature type="transmembrane region" description="Helical" evidence="8">
    <location>
        <begin position="445"/>
        <end position="467"/>
    </location>
</feature>
<reference evidence="9" key="1">
    <citation type="journal article" date="2023" name="Mol. Phylogenet. Evol.">
        <title>Genome-scale phylogeny and comparative genomics of the fungal order Sordariales.</title>
        <authorList>
            <person name="Hensen N."/>
            <person name="Bonometti L."/>
            <person name="Westerberg I."/>
            <person name="Brannstrom I.O."/>
            <person name="Guillou S."/>
            <person name="Cros-Aarteil S."/>
            <person name="Calhoun S."/>
            <person name="Haridas S."/>
            <person name="Kuo A."/>
            <person name="Mondo S."/>
            <person name="Pangilinan J."/>
            <person name="Riley R."/>
            <person name="LaButti K."/>
            <person name="Andreopoulos B."/>
            <person name="Lipzen A."/>
            <person name="Chen C."/>
            <person name="Yan M."/>
            <person name="Daum C."/>
            <person name="Ng V."/>
            <person name="Clum A."/>
            <person name="Steindorff A."/>
            <person name="Ohm R.A."/>
            <person name="Martin F."/>
            <person name="Silar P."/>
            <person name="Natvig D.O."/>
            <person name="Lalanne C."/>
            <person name="Gautier V."/>
            <person name="Ament-Velasquez S.L."/>
            <person name="Kruys A."/>
            <person name="Hutchinson M.I."/>
            <person name="Powell A.J."/>
            <person name="Barry K."/>
            <person name="Miller A.N."/>
            <person name="Grigoriev I.V."/>
            <person name="Debuchy R."/>
            <person name="Gladieux P."/>
            <person name="Hiltunen Thoren M."/>
            <person name="Johannesson H."/>
        </authorList>
    </citation>
    <scope>NUCLEOTIDE SEQUENCE</scope>
    <source>
        <strain evidence="9">CBS 333.67</strain>
    </source>
</reference>
<dbReference type="PANTHER" id="PTHR43337">
    <property type="entry name" value="XANTHINE/URACIL PERMEASE C887.17-RELATED"/>
    <property type="match status" value="1"/>
</dbReference>
<evidence type="ECO:0000313" key="10">
    <source>
        <dbReference type="Proteomes" id="UP001273166"/>
    </source>
</evidence>
<comment type="similarity">
    <text evidence="2">Belongs to the nucleobase:cation symporter-2 (NCS2) (TC 2.A.40) family. Azg-like subfamily.</text>
</comment>
<evidence type="ECO:0000256" key="4">
    <source>
        <dbReference type="ARBA" id="ARBA00022692"/>
    </source>
</evidence>
<feature type="transmembrane region" description="Helical" evidence="8">
    <location>
        <begin position="191"/>
        <end position="211"/>
    </location>
</feature>
<dbReference type="RefSeq" id="XP_062724000.1">
    <property type="nucleotide sequence ID" value="XM_062866721.1"/>
</dbReference>
<feature type="transmembrane region" description="Helical" evidence="8">
    <location>
        <begin position="285"/>
        <end position="318"/>
    </location>
</feature>
<dbReference type="InterPro" id="IPR045018">
    <property type="entry name" value="Azg-like"/>
</dbReference>
<feature type="transmembrane region" description="Helical" evidence="8">
    <location>
        <begin position="223"/>
        <end position="240"/>
    </location>
</feature>
<sequence length="630" mass="68641">MTGLTDLHSEEIEMRAVNQGQAASEETQSSRPSRFQRWKKSASDVVLRVDNIASKSLIGRLFQLKGSGHPKEIADARLSTEIRAGLTTFATMAYIVAVNASILAESGYGCPCHKPHDLQGNCANMAEWTKCYNELRLDLVTATAAIAGFSSVLFGILTNLPVALGPGMGLNAYFTYQVVGVKGAGSINYRVALTAVFMEGWIFMFLALTGLRHWLVKIVPGTIKIASGVGIGLFLTLIGMSYTTGIGLVTGGIVTPLTVGGCPVEDLNEARECTSGIMSSPKMWLGIIGGGLLTTFLMAFRVKGAIVIGIALVSIISWPRNTPLTYFPDTPDGDRRFEYFSKVVSIHSIKHTLLQQQWDLTGSSGVHFATALFTFLYVDIIDCTATLYSMARFCSRVRKDESEFPRSTLAFCADAICVSLGALLGCSPVTVFIESAAGIAEGGRTGLTAVFAGLCFLLSLFFAPLLASIPPWATGSTLILVGCMMIRQVTKINWAYIGDAVPSFITLAFIPFSYSVAYGLLAGLFTYTVINGAVWVIARLSQDAVVPENYDMKEYWTWRPPGERPWIVRALFRVIYWSKWRKERNMSLSLASGEENTSADMYRSDMTSKGTEDGKDLARPQTPQPLRQML</sequence>
<evidence type="ECO:0000256" key="6">
    <source>
        <dbReference type="ARBA" id="ARBA00023136"/>
    </source>
</evidence>
<dbReference type="InterPro" id="IPR006043">
    <property type="entry name" value="NCS2"/>
</dbReference>
<feature type="transmembrane region" description="Helical" evidence="8">
    <location>
        <begin position="494"/>
        <end position="512"/>
    </location>
</feature>
<evidence type="ECO:0000256" key="7">
    <source>
        <dbReference type="SAM" id="MobiDB-lite"/>
    </source>
</evidence>
<feature type="region of interest" description="Disordered" evidence="7">
    <location>
        <begin position="601"/>
        <end position="630"/>
    </location>
</feature>
<evidence type="ECO:0000256" key="1">
    <source>
        <dbReference type="ARBA" id="ARBA00004141"/>
    </source>
</evidence>
<evidence type="ECO:0000256" key="8">
    <source>
        <dbReference type="SAM" id="Phobius"/>
    </source>
</evidence>
<evidence type="ECO:0000256" key="3">
    <source>
        <dbReference type="ARBA" id="ARBA00022448"/>
    </source>
</evidence>
<keyword evidence="10" id="KW-1185">Reference proteome</keyword>
<evidence type="ECO:0000256" key="5">
    <source>
        <dbReference type="ARBA" id="ARBA00022989"/>
    </source>
</evidence>
<dbReference type="GO" id="GO:0005345">
    <property type="term" value="F:purine nucleobase transmembrane transporter activity"/>
    <property type="evidence" value="ECO:0007669"/>
    <property type="project" value="TreeGrafter"/>
</dbReference>
<evidence type="ECO:0000256" key="2">
    <source>
        <dbReference type="ARBA" id="ARBA00005697"/>
    </source>
</evidence>
<feature type="transmembrane region" description="Helical" evidence="8">
    <location>
        <begin position="368"/>
        <end position="388"/>
    </location>
</feature>
<protein>
    <submittedName>
        <fullName evidence="9">Permease family-domain-containing protein</fullName>
    </submittedName>
</protein>
<name>A0AAJ0GYH5_9PEZI</name>
<evidence type="ECO:0000313" key="9">
    <source>
        <dbReference type="EMBL" id="KAK3308220.1"/>
    </source>
</evidence>
<dbReference type="GO" id="GO:0015854">
    <property type="term" value="P:guanine transport"/>
    <property type="evidence" value="ECO:0007669"/>
    <property type="project" value="TreeGrafter"/>
</dbReference>
<dbReference type="GO" id="GO:0005886">
    <property type="term" value="C:plasma membrane"/>
    <property type="evidence" value="ECO:0007669"/>
    <property type="project" value="TreeGrafter"/>
</dbReference>
<reference evidence="9" key="2">
    <citation type="submission" date="2023-06" db="EMBL/GenBank/DDBJ databases">
        <authorList>
            <consortium name="Lawrence Berkeley National Laboratory"/>
            <person name="Mondo S.J."/>
            <person name="Hensen N."/>
            <person name="Bonometti L."/>
            <person name="Westerberg I."/>
            <person name="Brannstrom I.O."/>
            <person name="Guillou S."/>
            <person name="Cros-Aarteil S."/>
            <person name="Calhoun S."/>
            <person name="Haridas S."/>
            <person name="Kuo A."/>
            <person name="Pangilinan J."/>
            <person name="Riley R."/>
            <person name="Labutti K."/>
            <person name="Andreopoulos B."/>
            <person name="Lipzen A."/>
            <person name="Chen C."/>
            <person name="Yanf M."/>
            <person name="Daum C."/>
            <person name="Ng V."/>
            <person name="Clum A."/>
            <person name="Steindorff A."/>
            <person name="Ohm R."/>
            <person name="Martin F."/>
            <person name="Silar P."/>
            <person name="Natvig D."/>
            <person name="Lalanne C."/>
            <person name="Gautier V."/>
            <person name="Ament-Velasquez S.L."/>
            <person name="Kruys A."/>
            <person name="Hutchinson M.I."/>
            <person name="Powell A.J."/>
            <person name="Barry K."/>
            <person name="Miller A.N."/>
            <person name="Grigoriev I.V."/>
            <person name="Debuchy R."/>
            <person name="Gladieux P."/>
            <person name="Thoren M.H."/>
            <person name="Johannesson H."/>
        </authorList>
    </citation>
    <scope>NUCLEOTIDE SEQUENCE</scope>
    <source>
        <strain evidence="9">CBS 333.67</strain>
    </source>
</reference>
<keyword evidence="5 8" id="KW-1133">Transmembrane helix</keyword>
<comment type="caution">
    <text evidence="9">The sequence shown here is derived from an EMBL/GenBank/DDBJ whole genome shotgun (WGS) entry which is preliminary data.</text>
</comment>
<dbReference type="Proteomes" id="UP001273166">
    <property type="component" value="Unassembled WGS sequence"/>
</dbReference>
<keyword evidence="4 8" id="KW-0812">Transmembrane</keyword>
<dbReference type="AlphaFoldDB" id="A0AAJ0GYH5"/>